<dbReference type="RefSeq" id="WP_172185427.1">
    <property type="nucleotide sequence ID" value="NZ_CAWPPK010000285.1"/>
</dbReference>
<keyword evidence="2" id="KW-0255">Endonuclease</keyword>
<organism evidence="8 9">
    <name type="scientific">Microcoleus asticus IPMA8</name>
    <dbReference type="NCBI Taxonomy" id="2563858"/>
    <lineage>
        <taxon>Bacteria</taxon>
        <taxon>Bacillati</taxon>
        <taxon>Cyanobacteriota</taxon>
        <taxon>Cyanophyceae</taxon>
        <taxon>Oscillatoriophycideae</taxon>
        <taxon>Oscillatoriales</taxon>
        <taxon>Microcoleaceae</taxon>
        <taxon>Microcoleus</taxon>
        <taxon>Microcoleus asticus</taxon>
    </lineage>
</organism>
<evidence type="ECO:0000313" key="8">
    <source>
        <dbReference type="EMBL" id="NQE32918.1"/>
    </source>
</evidence>
<evidence type="ECO:0000256" key="3">
    <source>
        <dbReference type="ARBA" id="ARBA00022801"/>
    </source>
</evidence>
<accession>A0ABX2CS29</accession>
<dbReference type="InterPro" id="IPR045747">
    <property type="entry name" value="CRISPR-assoc_prot_Cas6_N_sf"/>
</dbReference>
<feature type="domain" description="CRISPR-associated protein Cas6 C-terminal" evidence="6">
    <location>
        <begin position="176"/>
        <end position="287"/>
    </location>
</feature>
<gene>
    <name evidence="8" type="ORF">E5S67_00635</name>
</gene>
<keyword evidence="3" id="KW-0378">Hydrolase</keyword>
<evidence type="ECO:0000256" key="2">
    <source>
        <dbReference type="ARBA" id="ARBA00022759"/>
    </source>
</evidence>
<evidence type="ECO:0000259" key="7">
    <source>
        <dbReference type="Pfam" id="PF19308"/>
    </source>
</evidence>
<dbReference type="Gene3D" id="3.30.70.1890">
    <property type="match status" value="1"/>
</dbReference>
<feature type="region of interest" description="Disordered" evidence="5">
    <location>
        <begin position="64"/>
        <end position="83"/>
    </location>
</feature>
<dbReference type="NCBIfam" id="TIGR01877">
    <property type="entry name" value="cas_cas6"/>
    <property type="match status" value="1"/>
</dbReference>
<evidence type="ECO:0000256" key="1">
    <source>
        <dbReference type="ARBA" id="ARBA00022722"/>
    </source>
</evidence>
<evidence type="ECO:0000256" key="4">
    <source>
        <dbReference type="ARBA" id="ARBA00023118"/>
    </source>
</evidence>
<dbReference type="Proteomes" id="UP000702425">
    <property type="component" value="Unassembled WGS sequence"/>
</dbReference>
<sequence length="293" mass="33518">MPHSVILNLLPVAPIPSQFLTGRHLHALFLNLVSAVDSDLSAYLHDQSHEKAFTLSPFQVSRKEAYKSSTPQPQKRVLPPASRTSSQAVQWDYKQAIQENTPIWWRISLLDDGLFDRLTQLWQQLNFARPWHLGPTNIYITNILSEPQSNQPWVNFCTYAELFDRASETERQIAFTFCTPTNFRQGVYDSAMPTRESIFGSLVNRWNKYSKIAIEPTFTEAIFPSFFDIRTEVSTDSRSKFIGCVGDISYRIMGYLAPDTIKQINTLADFALYSGVGRKTPMGMGMTRRLQDF</sequence>
<comment type="caution">
    <text evidence="8">The sequence shown here is derived from an EMBL/GenBank/DDBJ whole genome shotgun (WGS) entry which is preliminary data.</text>
</comment>
<evidence type="ECO:0000256" key="5">
    <source>
        <dbReference type="SAM" id="MobiDB-lite"/>
    </source>
</evidence>
<dbReference type="CDD" id="cd21141">
    <property type="entry name" value="Cas6_III-like"/>
    <property type="match status" value="1"/>
</dbReference>
<protein>
    <submittedName>
        <fullName evidence="8">Uncharacterized protein</fullName>
    </submittedName>
</protein>
<feature type="domain" description="CRISPR-associated protein Cas6-like N-terminal" evidence="7">
    <location>
        <begin position="1"/>
        <end position="164"/>
    </location>
</feature>
<keyword evidence="1" id="KW-0540">Nuclease</keyword>
<keyword evidence="9" id="KW-1185">Reference proteome</keyword>
<name>A0ABX2CS29_9CYAN</name>
<dbReference type="Pfam" id="PF10040">
    <property type="entry name" value="CRISPR_Cas6"/>
    <property type="match status" value="1"/>
</dbReference>
<dbReference type="InterPro" id="IPR045648">
    <property type="entry name" value="CRISPR-assoc_Cas6-like_N"/>
</dbReference>
<reference evidence="8 9" key="1">
    <citation type="journal article" date="2020" name="Sci. Rep.">
        <title>A novel cyanobacterial geosmin producer, revising GeoA distribution and dispersion patterns in Bacteria.</title>
        <authorList>
            <person name="Churro C."/>
            <person name="Semedo-Aguiar A.P."/>
            <person name="Silva A.D."/>
            <person name="Pereira-Leal J.B."/>
            <person name="Leite R.B."/>
        </authorList>
    </citation>
    <scope>NUCLEOTIDE SEQUENCE [LARGE SCALE GENOMIC DNA]</scope>
    <source>
        <strain evidence="8 9">IPMA8</strain>
    </source>
</reference>
<dbReference type="Pfam" id="PF19308">
    <property type="entry name" value="CRISPR_Cas6_N"/>
    <property type="match status" value="1"/>
</dbReference>
<keyword evidence="4" id="KW-0051">Antiviral defense</keyword>
<dbReference type="InterPro" id="IPR010156">
    <property type="entry name" value="CRISPR-assoc_prot_Cas6"/>
</dbReference>
<dbReference type="Gene3D" id="3.30.70.1900">
    <property type="match status" value="1"/>
</dbReference>
<evidence type="ECO:0000259" key="6">
    <source>
        <dbReference type="Pfam" id="PF10040"/>
    </source>
</evidence>
<proteinExistence type="predicted"/>
<evidence type="ECO:0000313" key="9">
    <source>
        <dbReference type="Proteomes" id="UP000702425"/>
    </source>
</evidence>
<dbReference type="EMBL" id="SRRZ01000007">
    <property type="protein sequence ID" value="NQE32918.1"/>
    <property type="molecule type" value="Genomic_DNA"/>
</dbReference>
<dbReference type="InterPro" id="IPR019267">
    <property type="entry name" value="CRISPR-assoc_Cas6_C"/>
</dbReference>